<dbReference type="CDD" id="cd00170">
    <property type="entry name" value="SEC14"/>
    <property type="match status" value="1"/>
</dbReference>
<evidence type="ECO:0000313" key="2">
    <source>
        <dbReference type="Proteomes" id="UP001652740"/>
    </source>
</evidence>
<evidence type="ECO:0000313" key="3">
    <source>
        <dbReference type="RefSeq" id="XP_026748219.1"/>
    </source>
</evidence>
<organism evidence="2 3">
    <name type="scientific">Galleria mellonella</name>
    <name type="common">Greater wax moth</name>
    <dbReference type="NCBI Taxonomy" id="7137"/>
    <lineage>
        <taxon>Eukaryota</taxon>
        <taxon>Metazoa</taxon>
        <taxon>Ecdysozoa</taxon>
        <taxon>Arthropoda</taxon>
        <taxon>Hexapoda</taxon>
        <taxon>Insecta</taxon>
        <taxon>Pterygota</taxon>
        <taxon>Neoptera</taxon>
        <taxon>Endopterygota</taxon>
        <taxon>Lepidoptera</taxon>
        <taxon>Glossata</taxon>
        <taxon>Ditrysia</taxon>
        <taxon>Pyraloidea</taxon>
        <taxon>Pyralidae</taxon>
        <taxon>Galleriinae</taxon>
        <taxon>Galleria</taxon>
    </lineage>
</organism>
<evidence type="ECO:0000259" key="1">
    <source>
        <dbReference type="PROSITE" id="PS50191"/>
    </source>
</evidence>
<sequence>MMAGELKLVNEEDLVHLKERMSLIVSADPAQYHNEFSLRRYLRAFKTVDQAFQAILKTNKWRTEYGVAELHNDKELIEKYSDKARVLRHRDIIGRPIIYIPAKNHSSSDRNIDELTKFIVYCLEDASKRCFEEVVDNLCIVFDLNQFTLSCMDYQVLKNLIWLLSRHYPERLGICLIINAPTFFSGCWTVIKGWLDENTAGKVTFVNSEMDLCQYLIPDILPTDM</sequence>
<dbReference type="SUPFAM" id="SSF46938">
    <property type="entry name" value="CRAL/TRIO N-terminal domain"/>
    <property type="match status" value="1"/>
</dbReference>
<dbReference type="PROSITE" id="PS50191">
    <property type="entry name" value="CRAL_TRIO"/>
    <property type="match status" value="1"/>
</dbReference>
<protein>
    <submittedName>
        <fullName evidence="3">Uncharacterized protein LOC113509123</fullName>
    </submittedName>
</protein>
<dbReference type="InterPro" id="IPR052432">
    <property type="entry name" value="PITP/CRAL-TRIO"/>
</dbReference>
<dbReference type="RefSeq" id="XP_026748219.1">
    <property type="nucleotide sequence ID" value="XM_026892418.3"/>
</dbReference>
<keyword evidence="2" id="KW-1185">Reference proteome</keyword>
<feature type="domain" description="CRAL-TRIO" evidence="1">
    <location>
        <begin position="73"/>
        <end position="225"/>
    </location>
</feature>
<name>A0A6J1WEM1_GALME</name>
<dbReference type="Pfam" id="PF00650">
    <property type="entry name" value="CRAL_TRIO"/>
    <property type="match status" value="1"/>
</dbReference>
<dbReference type="PANTHER" id="PTHR46590">
    <property type="entry name" value="PHOSPHATIDYLINOSITOL TRANSFER PROTEIN CSR1-RELATED"/>
    <property type="match status" value="1"/>
</dbReference>
<dbReference type="InterPro" id="IPR036273">
    <property type="entry name" value="CRAL/TRIO_N_dom_sf"/>
</dbReference>
<dbReference type="KEGG" id="gmw:113509123"/>
<dbReference type="Proteomes" id="UP001652740">
    <property type="component" value="Unplaced"/>
</dbReference>
<dbReference type="InterPro" id="IPR001251">
    <property type="entry name" value="CRAL-TRIO_dom"/>
</dbReference>
<accession>A0A6J1WEM1</accession>
<dbReference type="SUPFAM" id="SSF52087">
    <property type="entry name" value="CRAL/TRIO domain"/>
    <property type="match status" value="1"/>
</dbReference>
<dbReference type="Gene3D" id="3.40.525.10">
    <property type="entry name" value="CRAL-TRIO lipid binding domain"/>
    <property type="match status" value="1"/>
</dbReference>
<dbReference type="InParanoid" id="A0A6J1WEM1"/>
<dbReference type="PANTHER" id="PTHR46590:SF1">
    <property type="entry name" value="PHOSPHATIDYLINOSITOL TRANSFER PROTEIN CSR1"/>
    <property type="match status" value="1"/>
</dbReference>
<reference evidence="3" key="1">
    <citation type="submission" date="2025-08" db="UniProtKB">
        <authorList>
            <consortium name="RefSeq"/>
        </authorList>
    </citation>
    <scope>IDENTIFICATION</scope>
    <source>
        <tissue evidence="3">Whole larvae</tissue>
    </source>
</reference>
<gene>
    <name evidence="3" type="primary">LOC113509123</name>
</gene>
<dbReference type="AlphaFoldDB" id="A0A6J1WEM1"/>
<dbReference type="GeneID" id="113509123"/>
<dbReference type="InterPro" id="IPR036865">
    <property type="entry name" value="CRAL-TRIO_dom_sf"/>
</dbReference>
<dbReference type="FunCoup" id="A0A6J1WEM1">
    <property type="interactions" value="163"/>
</dbReference>
<proteinExistence type="predicted"/>
<dbReference type="SMART" id="SM00516">
    <property type="entry name" value="SEC14"/>
    <property type="match status" value="1"/>
</dbReference>
<dbReference type="OrthoDB" id="75724at2759"/>